<evidence type="ECO:0000313" key="3">
    <source>
        <dbReference type="RefSeq" id="XP_029121408.1"/>
    </source>
</evidence>
<dbReference type="OrthoDB" id="3689at2759"/>
<dbReference type="RefSeq" id="XP_029121408.1">
    <property type="nucleotide sequence ID" value="XM_029265575.1"/>
</dbReference>
<name>A0A8N4IGT0_ELAGV</name>
<accession>A0A8N4IGT0</accession>
<protein>
    <submittedName>
        <fullName evidence="3">Pyridoxal kinase isoform X1</fullName>
    </submittedName>
</protein>
<dbReference type="AlphaFoldDB" id="A0A8N4IGT0"/>
<keyword evidence="3" id="KW-0418">Kinase</keyword>
<organism evidence="2 3">
    <name type="scientific">Elaeis guineensis var. tenera</name>
    <name type="common">Oil palm</name>
    <dbReference type="NCBI Taxonomy" id="51953"/>
    <lineage>
        <taxon>Eukaryota</taxon>
        <taxon>Viridiplantae</taxon>
        <taxon>Streptophyta</taxon>
        <taxon>Embryophyta</taxon>
        <taxon>Tracheophyta</taxon>
        <taxon>Spermatophyta</taxon>
        <taxon>Magnoliopsida</taxon>
        <taxon>Liliopsida</taxon>
        <taxon>Arecaceae</taxon>
        <taxon>Arecoideae</taxon>
        <taxon>Cocoseae</taxon>
        <taxon>Elaeidinae</taxon>
        <taxon>Elaeis</taxon>
    </lineage>
</organism>
<keyword evidence="2" id="KW-1185">Reference proteome</keyword>
<feature type="compositionally biased region" description="Polar residues" evidence="1">
    <location>
        <begin position="69"/>
        <end position="86"/>
    </location>
</feature>
<reference evidence="3" key="1">
    <citation type="submission" date="2025-08" db="UniProtKB">
        <authorList>
            <consortium name="RefSeq"/>
        </authorList>
    </citation>
    <scope>IDENTIFICATION</scope>
</reference>
<gene>
    <name evidence="3" type="primary">LOC105048450</name>
</gene>
<proteinExistence type="predicted"/>
<evidence type="ECO:0000256" key="1">
    <source>
        <dbReference type="SAM" id="MobiDB-lite"/>
    </source>
</evidence>
<evidence type="ECO:0000313" key="2">
    <source>
        <dbReference type="Proteomes" id="UP000504607"/>
    </source>
</evidence>
<keyword evidence="3" id="KW-0808">Transferase</keyword>
<dbReference type="GO" id="GO:0016301">
    <property type="term" value="F:kinase activity"/>
    <property type="evidence" value="ECO:0007669"/>
    <property type="project" value="UniProtKB-KW"/>
</dbReference>
<dbReference type="Proteomes" id="UP000504607">
    <property type="component" value="Chromosome 7"/>
</dbReference>
<sequence length="94" mass="10323">MASPPILSITLPSETGRVLGIQCHTVQVFIRGYCETDGLEACNFLHAAGPIKAVLQRTVADYEKEGFDPQSSSLETRLIQSQNDIQSPELKYKA</sequence>
<feature type="region of interest" description="Disordered" evidence="1">
    <location>
        <begin position="66"/>
        <end position="94"/>
    </location>
</feature>